<accession>A0A0J0XSB7</accession>
<dbReference type="AlphaFoldDB" id="A0A0J0XSB7"/>
<dbReference type="Proteomes" id="UP000053611">
    <property type="component" value="Unassembled WGS sequence"/>
</dbReference>
<reference evidence="6 7" key="1">
    <citation type="submission" date="2015-03" db="EMBL/GenBank/DDBJ databases">
        <title>Genomics and transcriptomics of the oil-accumulating basidiomycete yeast T. oleaginosus allow insights into substrate utilization and the diverse evolutionary trajectories of mating systems in fungi.</title>
        <authorList>
            <consortium name="DOE Joint Genome Institute"/>
            <person name="Kourist R."/>
            <person name="Kracht O."/>
            <person name="Bracharz F."/>
            <person name="Lipzen A."/>
            <person name="Nolan M."/>
            <person name="Ohm R."/>
            <person name="Grigoriev I."/>
            <person name="Sun S."/>
            <person name="Heitman J."/>
            <person name="Bruck T."/>
            <person name="Nowrousian M."/>
        </authorList>
    </citation>
    <scope>NUCLEOTIDE SEQUENCE [LARGE SCALE GENOMIC DNA]</scope>
    <source>
        <strain evidence="6 7">IBC0246</strain>
    </source>
</reference>
<name>A0A0J0XSB7_9TREE</name>
<evidence type="ECO:0000256" key="3">
    <source>
        <dbReference type="ARBA" id="ARBA00022833"/>
    </source>
</evidence>
<evidence type="ECO:0000256" key="4">
    <source>
        <dbReference type="ARBA" id="ARBA00023239"/>
    </source>
</evidence>
<keyword evidence="7" id="KW-1185">Reference proteome</keyword>
<sequence length="154" mass="16933">MVQTGRCNCGAIGYELDEDVNQATICYCKTCQRSSSSHSLNFRVELDSIRVTRGEPKAWDSNVSGSGMPIRRVFCRECGTNLWSEPSSFEGKAFVRVGTLDNPGNGSVRLVGEVFCDQAFRPFEPCPNLGQVQFSQAAGSAPFRQPERRATALQ</sequence>
<dbReference type="InterPro" id="IPR011057">
    <property type="entry name" value="Mss4-like_sf"/>
</dbReference>
<evidence type="ECO:0000256" key="2">
    <source>
        <dbReference type="ARBA" id="ARBA00022723"/>
    </source>
</evidence>
<evidence type="ECO:0000313" key="7">
    <source>
        <dbReference type="Proteomes" id="UP000053611"/>
    </source>
</evidence>
<dbReference type="SUPFAM" id="SSF51316">
    <property type="entry name" value="Mss4-like"/>
    <property type="match status" value="1"/>
</dbReference>
<keyword evidence="3" id="KW-0862">Zinc</keyword>
<dbReference type="RefSeq" id="XP_018280443.1">
    <property type="nucleotide sequence ID" value="XM_018425242.1"/>
</dbReference>
<dbReference type="Pfam" id="PF04828">
    <property type="entry name" value="GFA"/>
    <property type="match status" value="1"/>
</dbReference>
<proteinExistence type="inferred from homology"/>
<keyword evidence="2" id="KW-0479">Metal-binding</keyword>
<dbReference type="InterPro" id="IPR006913">
    <property type="entry name" value="CENP-V/GFA"/>
</dbReference>
<comment type="similarity">
    <text evidence="1">Belongs to the Gfa family.</text>
</comment>
<dbReference type="PANTHER" id="PTHR33337:SF40">
    <property type="entry name" value="CENP-V_GFA DOMAIN-CONTAINING PROTEIN-RELATED"/>
    <property type="match status" value="1"/>
</dbReference>
<dbReference type="PANTHER" id="PTHR33337">
    <property type="entry name" value="GFA DOMAIN-CONTAINING PROTEIN"/>
    <property type="match status" value="1"/>
</dbReference>
<dbReference type="EMBL" id="KQ087190">
    <property type="protein sequence ID" value="KLT43952.1"/>
    <property type="molecule type" value="Genomic_DNA"/>
</dbReference>
<gene>
    <name evidence="6" type="ORF">CC85DRAFT_300874</name>
</gene>
<protein>
    <recommendedName>
        <fullName evidence="5">CENP-V/GFA domain-containing protein</fullName>
    </recommendedName>
</protein>
<feature type="domain" description="CENP-V/GFA" evidence="5">
    <location>
        <begin position="3"/>
        <end position="124"/>
    </location>
</feature>
<dbReference type="OrthoDB" id="9985472at2759"/>
<dbReference type="STRING" id="879819.A0A0J0XSB7"/>
<keyword evidence="4" id="KW-0456">Lyase</keyword>
<dbReference type="Gene3D" id="3.90.1590.10">
    <property type="entry name" value="glutathione-dependent formaldehyde- activating enzyme (gfa)"/>
    <property type="match status" value="1"/>
</dbReference>
<organism evidence="6 7">
    <name type="scientific">Cutaneotrichosporon oleaginosum</name>
    <dbReference type="NCBI Taxonomy" id="879819"/>
    <lineage>
        <taxon>Eukaryota</taxon>
        <taxon>Fungi</taxon>
        <taxon>Dikarya</taxon>
        <taxon>Basidiomycota</taxon>
        <taxon>Agaricomycotina</taxon>
        <taxon>Tremellomycetes</taxon>
        <taxon>Trichosporonales</taxon>
        <taxon>Trichosporonaceae</taxon>
        <taxon>Cutaneotrichosporon</taxon>
    </lineage>
</organism>
<dbReference type="GeneID" id="28985845"/>
<evidence type="ECO:0000256" key="1">
    <source>
        <dbReference type="ARBA" id="ARBA00005495"/>
    </source>
</evidence>
<evidence type="ECO:0000313" key="6">
    <source>
        <dbReference type="EMBL" id="KLT43952.1"/>
    </source>
</evidence>
<dbReference type="GO" id="GO:0046872">
    <property type="term" value="F:metal ion binding"/>
    <property type="evidence" value="ECO:0007669"/>
    <property type="project" value="UniProtKB-KW"/>
</dbReference>
<dbReference type="PROSITE" id="PS51891">
    <property type="entry name" value="CENP_V_GFA"/>
    <property type="match status" value="1"/>
</dbReference>
<evidence type="ECO:0000259" key="5">
    <source>
        <dbReference type="PROSITE" id="PS51891"/>
    </source>
</evidence>
<dbReference type="GO" id="GO:0016846">
    <property type="term" value="F:carbon-sulfur lyase activity"/>
    <property type="evidence" value="ECO:0007669"/>
    <property type="project" value="InterPro"/>
</dbReference>